<feature type="region of interest" description="Disordered" evidence="1">
    <location>
        <begin position="880"/>
        <end position="908"/>
    </location>
</feature>
<feature type="compositionally biased region" description="Acidic residues" evidence="1">
    <location>
        <begin position="735"/>
        <end position="752"/>
    </location>
</feature>
<dbReference type="EMBL" id="CP046240">
    <property type="protein sequence ID" value="WFD49825.1"/>
    <property type="molecule type" value="Genomic_DNA"/>
</dbReference>
<keyword evidence="4" id="KW-1185">Reference proteome</keyword>
<dbReference type="Pfam" id="PF25150">
    <property type="entry name" value="TPR_Trm732"/>
    <property type="match status" value="1"/>
</dbReference>
<accession>A0ABY8EWC3</accession>
<evidence type="ECO:0000313" key="3">
    <source>
        <dbReference type="EMBL" id="WFD49825.1"/>
    </source>
</evidence>
<feature type="compositionally biased region" description="Pro residues" evidence="1">
    <location>
        <begin position="782"/>
        <end position="794"/>
    </location>
</feature>
<dbReference type="PANTHER" id="PTHR14387">
    <property type="entry name" value="THADA/DEATH RECEPTOR INTERACTING PROTEIN"/>
    <property type="match status" value="1"/>
</dbReference>
<dbReference type="InterPro" id="IPR051954">
    <property type="entry name" value="tRNA_methyltransferase_THADA"/>
</dbReference>
<evidence type="ECO:0000256" key="1">
    <source>
        <dbReference type="SAM" id="MobiDB-lite"/>
    </source>
</evidence>
<protein>
    <submittedName>
        <fullName evidence="3">Phosphatidylinositol N-acetylglucosaminyltransferase</fullName>
        <ecNumber evidence="3">2.4.1.198</ecNumber>
    </submittedName>
</protein>
<name>A0ABY8EWC3_MALFU</name>
<feature type="compositionally biased region" description="Polar residues" evidence="1">
    <location>
        <begin position="896"/>
        <end position="908"/>
    </location>
</feature>
<feature type="compositionally biased region" description="Basic and acidic residues" evidence="1">
    <location>
        <begin position="281"/>
        <end position="292"/>
    </location>
</feature>
<dbReference type="InterPro" id="IPR056843">
    <property type="entry name" value="THADA-like_TPR"/>
</dbReference>
<evidence type="ECO:0000259" key="2">
    <source>
        <dbReference type="Pfam" id="PF25150"/>
    </source>
</evidence>
<dbReference type="GO" id="GO:0017176">
    <property type="term" value="F:phosphatidylinositol N-acetylglucosaminyltransferase activity"/>
    <property type="evidence" value="ECO:0007669"/>
    <property type="project" value="UniProtKB-EC"/>
</dbReference>
<dbReference type="EC" id="2.4.1.198" evidence="3"/>
<feature type="compositionally biased region" description="Low complexity" evidence="1">
    <location>
        <begin position="317"/>
        <end position="329"/>
    </location>
</feature>
<proteinExistence type="predicted"/>
<reference evidence="3 4" key="1">
    <citation type="journal article" date="2020" name="Elife">
        <title>Loss of centromere function drives karyotype evolution in closely related Malassezia species.</title>
        <authorList>
            <person name="Sankaranarayanan S.R."/>
            <person name="Ianiri G."/>
            <person name="Coelho M.A."/>
            <person name="Reza M.H."/>
            <person name="Thimmappa B.C."/>
            <person name="Ganguly P."/>
            <person name="Vadnala R.N."/>
            <person name="Sun S."/>
            <person name="Siddharthan R."/>
            <person name="Tellgren-Roth C."/>
            <person name="Dawson T.L."/>
            <person name="Heitman J."/>
            <person name="Sanyal K."/>
        </authorList>
    </citation>
    <scope>NUCLEOTIDE SEQUENCE [LARGE SCALE GENOMIC DNA]</scope>
    <source>
        <strain evidence="3">CBS14141</strain>
    </source>
</reference>
<organism evidence="3 4">
    <name type="scientific">Malassezia furfur</name>
    <name type="common">Pityriasis versicolor infection agent</name>
    <name type="synonym">Pityrosporum furfur</name>
    <dbReference type="NCBI Taxonomy" id="55194"/>
    <lineage>
        <taxon>Eukaryota</taxon>
        <taxon>Fungi</taxon>
        <taxon>Dikarya</taxon>
        <taxon>Basidiomycota</taxon>
        <taxon>Ustilaginomycotina</taxon>
        <taxon>Malasseziomycetes</taxon>
        <taxon>Malasseziales</taxon>
        <taxon>Malasseziaceae</taxon>
        <taxon>Malassezia</taxon>
    </lineage>
</organism>
<evidence type="ECO:0000313" key="4">
    <source>
        <dbReference type="Proteomes" id="UP000818624"/>
    </source>
</evidence>
<keyword evidence="3" id="KW-0328">Glycosyltransferase</keyword>
<dbReference type="PANTHER" id="PTHR14387:SF0">
    <property type="entry name" value="DUF2428 DOMAIN-CONTAINING PROTEIN"/>
    <property type="match status" value="1"/>
</dbReference>
<sequence length="908" mass="94281">MDPARSAADAVRAQIARGAWHDALFAALDLTQVPHPLDTRPGSTLSFGLDVLEAWAAAAHDAHARVDDPAAWDAVRTRLLTALAASHTHTSTVHRLRRVFLAFFHTAQRTHTEPLAWARSVYAAVDAAPDAPDTLVVHEALVTAYGTAILPQGTSVAAFFAALLDAMQAGRGSVSRRSRLAIAIVRACRDERVPPDAWRVPLAHALLDADDRGRENVVAHLVQPLLDAWPAAMHDVLAALHAASARAADPAEAAEARVGALLAVLRAAKVRELCVVGTPDNDARQDLGRDARGSGGGVDAAGDTPDASASAPLATDAPASDRPAFSSPASSPPASAPLVVPSTFLRPCVEAASPRLAVAALALAVESKTPAAPLHAAELEVVHTFFATRLTLPSAVARKDCIALFVKLLVRLRVGMHALAKQKHAGHRTTALTAMHTLVPTLYTHLVEATHPGAPYACTILSVSLLFLLLEAALPLPPPPRDAPHETFALSDAVRALHKAKHTYPADAAFAGVVPNAALTTRLLHLATTNTYDDVQHTATRLLLRLTHVREAALDAPPFVRAQMVQPSVAQLGALKDSEAYAAVQLLRLYHACAAQDAAYVCAYIGAAAREMDPRGPNGAAAEAADGRVGDAQAADGTSEPSAALPAAWTAQLLDAHLALLDARLAYAETHGIGAASHAQALHGTLAAVHLLVTHLAADKAATYVPRIERAIRRAWHITAPVLCAAAPEGGAQGDDGDDGDDGDASDDDDAEPTGAEPTGGAAPPGGAVATGTPPRATLSPPARPPSAPPPNPRPSSTRRCASPAPSIPPRTSASSRTHGAPSRRPRACTRPSWACAPLAPAPRTAAHWTRPTICSSTGCCASGTAVHLAPCIPPTRAPPRHYSRTASTHLPHGSRSCSRASTPGASR</sequence>
<gene>
    <name evidence="3" type="primary">SPT14_2</name>
    <name evidence="3" type="ORF">GLX27_004510</name>
</gene>
<feature type="domain" description="tRNA (32-2'-O)-methyltransferase regulator THADA-like TPR repeats region" evidence="2">
    <location>
        <begin position="338"/>
        <end position="474"/>
    </location>
</feature>
<feature type="region of interest" description="Disordered" evidence="1">
    <location>
        <begin position="615"/>
        <end position="641"/>
    </location>
</feature>
<dbReference type="Proteomes" id="UP000818624">
    <property type="component" value="Chromosome 7"/>
</dbReference>
<feature type="region of interest" description="Disordered" evidence="1">
    <location>
        <begin position="279"/>
        <end position="332"/>
    </location>
</feature>
<feature type="compositionally biased region" description="Low complexity" evidence="1">
    <location>
        <begin position="753"/>
        <end position="781"/>
    </location>
</feature>
<keyword evidence="3" id="KW-0808">Transferase</keyword>
<feature type="region of interest" description="Disordered" evidence="1">
    <location>
        <begin position="727"/>
        <end position="837"/>
    </location>
</feature>